<evidence type="ECO:0000256" key="1">
    <source>
        <dbReference type="SAM" id="MobiDB-lite"/>
    </source>
</evidence>
<keyword evidence="3" id="KW-1185">Reference proteome</keyword>
<protein>
    <submittedName>
        <fullName evidence="2">Uncharacterized protein</fullName>
    </submittedName>
</protein>
<gene>
    <name evidence="2" type="ORF">BOX15_Mlig016723g3</name>
</gene>
<feature type="region of interest" description="Disordered" evidence="1">
    <location>
        <begin position="142"/>
        <end position="177"/>
    </location>
</feature>
<dbReference type="AlphaFoldDB" id="A0A267H3K8"/>
<accession>A0A267H3K8</accession>
<feature type="region of interest" description="Disordered" evidence="1">
    <location>
        <begin position="51"/>
        <end position="118"/>
    </location>
</feature>
<evidence type="ECO:0000313" key="2">
    <source>
        <dbReference type="EMBL" id="PAA92846.1"/>
    </source>
</evidence>
<evidence type="ECO:0000313" key="3">
    <source>
        <dbReference type="Proteomes" id="UP000215902"/>
    </source>
</evidence>
<comment type="caution">
    <text evidence="2">The sequence shown here is derived from an EMBL/GenBank/DDBJ whole genome shotgun (WGS) entry which is preliminary data.</text>
</comment>
<sequence>MEIAPASIEVCLKLNRFVCGEAENDVVALRDSHVRILSSHELGTLLTVPFSEGDPVPLSLPPSRPLTQRDLPKSNLSSRSGTKERPKEKELEPQRLSDPNAVIIDSTTEERPKRSSSKFLKMLNEERKSRWNCDQAALPVDGVESHGADNSTRLNKGMHSPPKFEPSSSLNPLRQEQKVSQQLRDEMFMDILAQQRNQNFADNMSQVSGMSAKERILKTGHATGIPDNLRQL</sequence>
<dbReference type="Proteomes" id="UP000215902">
    <property type="component" value="Unassembled WGS sequence"/>
</dbReference>
<dbReference type="EMBL" id="NIVC01000038">
    <property type="protein sequence ID" value="PAA92846.1"/>
    <property type="molecule type" value="Genomic_DNA"/>
</dbReference>
<organism evidence="2 3">
    <name type="scientific">Macrostomum lignano</name>
    <dbReference type="NCBI Taxonomy" id="282301"/>
    <lineage>
        <taxon>Eukaryota</taxon>
        <taxon>Metazoa</taxon>
        <taxon>Spiralia</taxon>
        <taxon>Lophotrochozoa</taxon>
        <taxon>Platyhelminthes</taxon>
        <taxon>Rhabditophora</taxon>
        <taxon>Macrostomorpha</taxon>
        <taxon>Macrostomida</taxon>
        <taxon>Macrostomidae</taxon>
        <taxon>Macrostomum</taxon>
    </lineage>
</organism>
<reference evidence="2 3" key="1">
    <citation type="submission" date="2017-06" db="EMBL/GenBank/DDBJ databases">
        <title>A platform for efficient transgenesis in Macrostomum lignano, a flatworm model organism for stem cell research.</title>
        <authorList>
            <person name="Berezikov E."/>
        </authorList>
    </citation>
    <scope>NUCLEOTIDE SEQUENCE [LARGE SCALE GENOMIC DNA]</scope>
    <source>
        <strain evidence="2">DV1</strain>
        <tissue evidence="2">Whole organism</tissue>
    </source>
</reference>
<feature type="compositionally biased region" description="Basic and acidic residues" evidence="1">
    <location>
        <begin position="81"/>
        <end position="95"/>
    </location>
</feature>
<feature type="compositionally biased region" description="Polar residues" evidence="1">
    <location>
        <begin position="166"/>
        <end position="177"/>
    </location>
</feature>
<proteinExistence type="predicted"/>
<name>A0A267H3K8_9PLAT</name>